<feature type="transmembrane region" description="Helical" evidence="1">
    <location>
        <begin position="94"/>
        <end position="113"/>
    </location>
</feature>
<evidence type="ECO:0000313" key="2">
    <source>
        <dbReference type="EMBL" id="AXA67213.1"/>
    </source>
</evidence>
<dbReference type="Proteomes" id="UP000250579">
    <property type="component" value="Chromosome"/>
</dbReference>
<dbReference type="AlphaFoldDB" id="A0A2Z5AA85"/>
<feature type="transmembrane region" description="Helical" evidence="1">
    <location>
        <begin position="29"/>
        <end position="52"/>
    </location>
</feature>
<evidence type="ECO:0000313" key="3">
    <source>
        <dbReference type="Proteomes" id="UP000250579"/>
    </source>
</evidence>
<gene>
    <name evidence="2" type="primary">madL</name>
    <name evidence="2" type="ORF">CE139_15775</name>
</gene>
<proteinExistence type="predicted"/>
<dbReference type="RefSeq" id="WP_208691394.1">
    <property type="nucleotide sequence ID" value="NZ_CP022198.1"/>
</dbReference>
<feature type="transmembrane region" description="Helical" evidence="1">
    <location>
        <begin position="64"/>
        <end position="82"/>
    </location>
</feature>
<accession>A0A2Z5AA85</accession>
<name>A0A2Z5AA85_9PSED</name>
<dbReference type="EMBL" id="CP022198">
    <property type="protein sequence ID" value="AXA67213.1"/>
    <property type="molecule type" value="Genomic_DNA"/>
</dbReference>
<reference evidence="2 3" key="1">
    <citation type="submission" date="2017-06" db="EMBL/GenBank/DDBJ databases">
        <title>Evolution towards high GC content and high-temperature stress adaptation in endophytic Pseudomonas oryzihabitans impacted its plant-growth promoting traits.</title>
        <authorList>
            <person name="Nascimento F.X."/>
        </authorList>
    </citation>
    <scope>NUCLEOTIDE SEQUENCE [LARGE SCALE GENOMIC DNA]</scope>
    <source>
        <strain evidence="2 3">MS8</strain>
    </source>
</reference>
<evidence type="ECO:0000256" key="1">
    <source>
        <dbReference type="SAM" id="Phobius"/>
    </source>
</evidence>
<organism evidence="2 3">
    <name type="scientific">Pseudomonas oryzihabitans</name>
    <dbReference type="NCBI Taxonomy" id="47885"/>
    <lineage>
        <taxon>Bacteria</taxon>
        <taxon>Pseudomonadati</taxon>
        <taxon>Pseudomonadota</taxon>
        <taxon>Gammaproteobacteria</taxon>
        <taxon>Pseudomonadales</taxon>
        <taxon>Pseudomonadaceae</taxon>
        <taxon>Pseudomonas</taxon>
    </lineage>
</organism>
<dbReference type="InterPro" id="IPR004690">
    <property type="entry name" value="Maln_transptMadL"/>
</dbReference>
<sequence length="134" mass="13759">MIIYGVALLSLCTLAGIFAGEVLGRLIGVPANVGGVGIAMLLLIFFSSWISNRGTGLTPKTEQGVEFWSAIYIPIVVAMAAQQNVVGALHSGPMAILAGLTAVGIAFALVPVLDRLGRKKPATATPASLSQTAR</sequence>
<keyword evidence="1" id="KW-0812">Transmembrane</keyword>
<dbReference type="GO" id="GO:0016020">
    <property type="term" value="C:membrane"/>
    <property type="evidence" value="ECO:0007669"/>
    <property type="project" value="InterPro"/>
</dbReference>
<protein>
    <submittedName>
        <fullName evidence="2">Malonate transporter subunit MadL</fullName>
    </submittedName>
</protein>
<keyword evidence="1" id="KW-1133">Transmembrane helix</keyword>
<keyword evidence="1" id="KW-0472">Membrane</keyword>
<dbReference type="Pfam" id="PF03817">
    <property type="entry name" value="MadL"/>
    <property type="match status" value="1"/>
</dbReference>
<dbReference type="NCBIfam" id="TIGR00807">
    <property type="entry name" value="malonate_madL"/>
    <property type="match status" value="1"/>
</dbReference>